<dbReference type="AlphaFoldDB" id="A0A6A8UDJ2"/>
<dbReference type="RefSeq" id="WP_155124259.1">
    <property type="nucleotide sequence ID" value="NZ_JADNDA010000004.1"/>
</dbReference>
<keyword evidence="1" id="KW-0472">Membrane</keyword>
<sequence>MEISFFLIFVVMVVGIYFVMHLIEVGVFKVKDSIEDNMMNATAHRKQEEQHTDRREKL</sequence>
<keyword evidence="1" id="KW-1133">Transmembrane helix</keyword>
<protein>
    <submittedName>
        <fullName evidence="2">Uncharacterized protein</fullName>
    </submittedName>
</protein>
<evidence type="ECO:0000313" key="3">
    <source>
        <dbReference type="Proteomes" id="UP000439678"/>
    </source>
</evidence>
<proteinExistence type="predicted"/>
<reference evidence="2 3" key="1">
    <citation type="journal article" date="2019" name="Nat. Med.">
        <title>A library of human gut bacterial isolates paired with longitudinal multiomics data enables mechanistic microbiome research.</title>
        <authorList>
            <person name="Poyet M."/>
            <person name="Groussin M."/>
            <person name="Gibbons S.M."/>
            <person name="Avila-Pacheco J."/>
            <person name="Jiang X."/>
            <person name="Kearney S.M."/>
            <person name="Perrotta A.R."/>
            <person name="Berdy B."/>
            <person name="Zhao S."/>
            <person name="Lieberman T.D."/>
            <person name="Swanson P.K."/>
            <person name="Smith M."/>
            <person name="Roesemann S."/>
            <person name="Alexander J.E."/>
            <person name="Rich S.A."/>
            <person name="Livny J."/>
            <person name="Vlamakis H."/>
            <person name="Clish C."/>
            <person name="Bullock K."/>
            <person name="Deik A."/>
            <person name="Scott J."/>
            <person name="Pierce K.A."/>
            <person name="Xavier R.J."/>
            <person name="Alm E.J."/>
        </authorList>
    </citation>
    <scope>NUCLEOTIDE SEQUENCE [LARGE SCALE GENOMIC DNA]</scope>
    <source>
        <strain evidence="2 3">BIOML-A4</strain>
    </source>
</reference>
<organism evidence="2 3">
    <name type="scientific">Streptococcus salivarius</name>
    <dbReference type="NCBI Taxonomy" id="1304"/>
    <lineage>
        <taxon>Bacteria</taxon>
        <taxon>Bacillati</taxon>
        <taxon>Bacillota</taxon>
        <taxon>Bacilli</taxon>
        <taxon>Lactobacillales</taxon>
        <taxon>Streptococcaceae</taxon>
        <taxon>Streptococcus</taxon>
    </lineage>
</organism>
<evidence type="ECO:0000256" key="1">
    <source>
        <dbReference type="SAM" id="Phobius"/>
    </source>
</evidence>
<gene>
    <name evidence="2" type="ORF">GMC65_02255</name>
</gene>
<dbReference type="EMBL" id="WMYO01000002">
    <property type="protein sequence ID" value="MTR27198.1"/>
    <property type="molecule type" value="Genomic_DNA"/>
</dbReference>
<name>A0A6A8UDJ2_STRSL</name>
<comment type="caution">
    <text evidence="2">The sequence shown here is derived from an EMBL/GenBank/DDBJ whole genome shotgun (WGS) entry which is preliminary data.</text>
</comment>
<dbReference type="Proteomes" id="UP000439678">
    <property type="component" value="Unassembled WGS sequence"/>
</dbReference>
<evidence type="ECO:0000313" key="2">
    <source>
        <dbReference type="EMBL" id="MTR27198.1"/>
    </source>
</evidence>
<keyword evidence="1" id="KW-0812">Transmembrane</keyword>
<feature type="transmembrane region" description="Helical" evidence="1">
    <location>
        <begin position="6"/>
        <end position="28"/>
    </location>
</feature>
<accession>A0A6A8UDJ2</accession>